<evidence type="ECO:0000256" key="2">
    <source>
        <dbReference type="ARBA" id="ARBA00022448"/>
    </source>
</evidence>
<feature type="domain" description="ABC transporter" evidence="5">
    <location>
        <begin position="4"/>
        <end position="230"/>
    </location>
</feature>
<dbReference type="InterPro" id="IPR003439">
    <property type="entry name" value="ABC_transporter-like_ATP-bd"/>
</dbReference>
<dbReference type="InterPro" id="IPR003593">
    <property type="entry name" value="AAA+_ATPase"/>
</dbReference>
<comment type="similarity">
    <text evidence="1">Belongs to the ABC transporter superfamily.</text>
</comment>
<reference evidence="6 7" key="1">
    <citation type="submission" date="2014-12" db="EMBL/GenBank/DDBJ databases">
        <title>Draft genome sequences of 29 type strains of Enterococci.</title>
        <authorList>
            <person name="Zhong Z."/>
            <person name="Sun Z."/>
            <person name="Liu W."/>
            <person name="Zhang W."/>
            <person name="Zhang H."/>
        </authorList>
    </citation>
    <scope>NUCLEOTIDE SEQUENCE [LARGE SCALE GENOMIC DNA]</scope>
    <source>
        <strain evidence="6 7">DSM 17029</strain>
    </source>
</reference>
<dbReference type="EMBL" id="JXKH01000001">
    <property type="protein sequence ID" value="OJG19944.1"/>
    <property type="molecule type" value="Genomic_DNA"/>
</dbReference>
<dbReference type="CDD" id="cd03230">
    <property type="entry name" value="ABC_DR_subfamily_A"/>
    <property type="match status" value="1"/>
</dbReference>
<dbReference type="GO" id="GO:0016887">
    <property type="term" value="F:ATP hydrolysis activity"/>
    <property type="evidence" value="ECO:0007669"/>
    <property type="project" value="InterPro"/>
</dbReference>
<gene>
    <name evidence="6" type="ORF">RU97_GL000177</name>
</gene>
<keyword evidence="7" id="KW-1185">Reference proteome</keyword>
<dbReference type="SUPFAM" id="SSF52540">
    <property type="entry name" value="P-loop containing nucleoside triphosphate hydrolases"/>
    <property type="match status" value="1"/>
</dbReference>
<dbReference type="Pfam" id="PF00005">
    <property type="entry name" value="ABC_tran"/>
    <property type="match status" value="1"/>
</dbReference>
<dbReference type="PROSITE" id="PS50893">
    <property type="entry name" value="ABC_TRANSPORTER_2"/>
    <property type="match status" value="1"/>
</dbReference>
<evidence type="ECO:0000256" key="4">
    <source>
        <dbReference type="ARBA" id="ARBA00022840"/>
    </source>
</evidence>
<organism evidence="6 7">
    <name type="scientific">Enterococcus canis</name>
    <dbReference type="NCBI Taxonomy" id="214095"/>
    <lineage>
        <taxon>Bacteria</taxon>
        <taxon>Bacillati</taxon>
        <taxon>Bacillota</taxon>
        <taxon>Bacilli</taxon>
        <taxon>Lactobacillales</taxon>
        <taxon>Enterococcaceae</taxon>
        <taxon>Enterococcus</taxon>
    </lineage>
</organism>
<dbReference type="InterPro" id="IPR025302">
    <property type="entry name" value="DrrA1/2-like_C"/>
</dbReference>
<dbReference type="AlphaFoldDB" id="A0A1L8RJQ9"/>
<evidence type="ECO:0000259" key="5">
    <source>
        <dbReference type="PROSITE" id="PS50893"/>
    </source>
</evidence>
<dbReference type="Pfam" id="PF13732">
    <property type="entry name" value="DrrA1-3_C"/>
    <property type="match status" value="1"/>
</dbReference>
<dbReference type="RefSeq" id="WP_067391620.1">
    <property type="nucleotide sequence ID" value="NZ_JXKH01000001.1"/>
</dbReference>
<accession>A0A1L8RJQ9</accession>
<comment type="caution">
    <text evidence="6">The sequence shown here is derived from an EMBL/GenBank/DDBJ whole genome shotgun (WGS) entry which is preliminary data.</text>
</comment>
<evidence type="ECO:0000313" key="7">
    <source>
        <dbReference type="Proteomes" id="UP000181884"/>
    </source>
</evidence>
<keyword evidence="4" id="KW-0067">ATP-binding</keyword>
<dbReference type="PANTHER" id="PTHR43335:SF4">
    <property type="entry name" value="ABC TRANSPORTER, ATP-BINDING PROTEIN"/>
    <property type="match status" value="1"/>
</dbReference>
<sequence length="302" mass="34267">MALLELEQITKSFHGQKVLQDLTFSVAEGSIYGFVGRNGAGKTTTMKLITGLLKQDAGAIRVNQNLVTYGQNQTNQFIGYLPDVPAFYDYLTAKEYLNLCGEIAGLKRERFKRSEELLQLVGLTATQRIGGFSRGMKQRLGIAQALVNEPKLLLCDEPTSALDPIGRKEFLDLLASLRQKTTILFSTHILHDVEQICDHVGILNRGEMQVTGTLEDLKQQYGKKQWYVDFDSITAKNKFLSMLSEKETFVFQNNEQKSDVLLTVSDDQQEQLWYILRQQEKMPVSLQQQESTLEDIFLEVTK</sequence>
<dbReference type="STRING" id="214095.RU97_GL000177"/>
<name>A0A1L8RJQ9_9ENTE</name>
<evidence type="ECO:0000256" key="3">
    <source>
        <dbReference type="ARBA" id="ARBA00022741"/>
    </source>
</evidence>
<evidence type="ECO:0000313" key="6">
    <source>
        <dbReference type="EMBL" id="OJG19944.1"/>
    </source>
</evidence>
<dbReference type="Proteomes" id="UP000181884">
    <property type="component" value="Unassembled WGS sequence"/>
</dbReference>
<keyword evidence="3" id="KW-0547">Nucleotide-binding</keyword>
<dbReference type="SMART" id="SM00382">
    <property type="entry name" value="AAA"/>
    <property type="match status" value="1"/>
</dbReference>
<dbReference type="PANTHER" id="PTHR43335">
    <property type="entry name" value="ABC TRANSPORTER, ATP-BINDING PROTEIN"/>
    <property type="match status" value="1"/>
</dbReference>
<dbReference type="Gene3D" id="3.40.50.300">
    <property type="entry name" value="P-loop containing nucleotide triphosphate hydrolases"/>
    <property type="match status" value="1"/>
</dbReference>
<dbReference type="GO" id="GO:0005524">
    <property type="term" value="F:ATP binding"/>
    <property type="evidence" value="ECO:0007669"/>
    <property type="project" value="UniProtKB-KW"/>
</dbReference>
<protein>
    <recommendedName>
        <fullName evidence="5">ABC transporter domain-containing protein</fullName>
    </recommendedName>
</protein>
<proteinExistence type="inferred from homology"/>
<dbReference type="InterPro" id="IPR027417">
    <property type="entry name" value="P-loop_NTPase"/>
</dbReference>
<evidence type="ECO:0000256" key="1">
    <source>
        <dbReference type="ARBA" id="ARBA00005417"/>
    </source>
</evidence>
<keyword evidence="2" id="KW-0813">Transport</keyword>